<dbReference type="InterPro" id="IPR015422">
    <property type="entry name" value="PyrdxlP-dep_Trfase_small"/>
</dbReference>
<sequence>MMMRSRISKLFGFLVIFSSLFQLGITAANTGSTKPQAYVTLLYGDEFLLGVRVLGKSIRDTGSKKDMVVLVSDGVSDYAKDLLQADGWIVEVISLLANPNQVRPKRFWGVYTKLKIFNMTKYSKVVYLDADTIVVKSIEDLFKCQKFCANLKHSERMNSGVMVVEPSDKIFKDMMSKITTLHSYTGGDQGFLNSYFTGFANAHVFEPNLSPEVMKSRPVPDMERLSTLYNADVGLYMLANKWMVEEKELRVIHYTLGPLKPWDWWTSWLLKPVDVWQLSGATQNVREQLQETLPGTGGGSNPNDDRVVKFLFLLPLLALVFCFYRSFTKMQKDFFVSTNSLCDNIRHVYYRFRSGGGLAYSAVGVSPTSIISSKEQEFVDTEDFSRILRSFCALFWPGIGSKVPLWSIKAKASVVHDRYIIDLVKVNIRHFPIGSHPPAYLGGLSILVCFTAALVSLGLAFSLVPRQVMPWTASAHAGALSTNSESFAYEAGKGHQRHVSACDAASWYYGLGMAFLAVTAPSLPCLFGITALFPRLGLMVAGGIILASFMTYSSEHLAIRAFLRGWEERDAPRTRIGNHSQLFNVGKGRYPIRLQNSYKVCASLSVEEPLTSTNSTNNLGFRNSEEIMAAEANLLVGTYNRAAVVVASGKGCTLYDVEGKEYLDMASGIAVNALGHGDEDWVNAVTQQANILTHVSNVYYSVPQLELAKRLVDGSFADRVFFCNSGTEANEAAIKFARKYQRFSHPDEKQPAAEFISFTNSFHGRTMGALALTSKEQYRLPFEPVMPGVSFLEYGNIEAAKEAIQRGKTAAVFVEPIQGEGGIYSATKEFLQSLRDACDAAGSLLVFDEVQCGLGRAGYLWAHEIYGVFPDIMTLAKPLAGGLPIGAVLMTEKVASAINYGDHGSTFAGSPLVCNAAVAVFDKVTKPGFLASVTKKGEYLKELLLQKLGGNKHVKEIRGTGLIVGVELDVSASPLVDACRNSGLLILTAGKGNVVRIVPPLVISEQELELGVNILSKCMSAIDEKSLQVNVTRLTVVKFTGILLCST</sequence>
<dbReference type="FunFam" id="3.40.640.10:FF:000280">
    <property type="entry name" value="Acetylornithine aminotransferase, mitochondrial"/>
    <property type="match status" value="1"/>
</dbReference>
<keyword evidence="12" id="KW-0809">Transit peptide</keyword>
<dbReference type="GO" id="GO:0042802">
    <property type="term" value="F:identical protein binding"/>
    <property type="evidence" value="ECO:0007669"/>
    <property type="project" value="TreeGrafter"/>
</dbReference>
<gene>
    <name evidence="18" type="ORF">C5167_024117</name>
</gene>
<comment type="cofactor">
    <cofactor evidence="1">
        <name>pyridoxal 5'-phosphate</name>
        <dbReference type="ChEBI" id="CHEBI:597326"/>
    </cofactor>
</comment>
<feature type="transmembrane region" description="Helical" evidence="16">
    <location>
        <begin position="536"/>
        <end position="554"/>
    </location>
</feature>
<dbReference type="NCBIfam" id="TIGR00707">
    <property type="entry name" value="argD"/>
    <property type="match status" value="1"/>
</dbReference>
<evidence type="ECO:0000256" key="7">
    <source>
        <dbReference type="ARBA" id="ARBA00022576"/>
    </source>
</evidence>
<dbReference type="EC" id="2.6.1.11" evidence="5"/>
<evidence type="ECO:0000256" key="6">
    <source>
        <dbReference type="ARBA" id="ARBA00022571"/>
    </source>
</evidence>
<dbReference type="InterPro" id="IPR005814">
    <property type="entry name" value="Aminotrans_3"/>
</dbReference>
<dbReference type="PANTHER" id="PTHR11986">
    <property type="entry name" value="AMINOTRANSFERASE CLASS III"/>
    <property type="match status" value="1"/>
</dbReference>
<evidence type="ECO:0000313" key="18">
    <source>
        <dbReference type="EMBL" id="RZC62375.1"/>
    </source>
</evidence>
<dbReference type="InterPro" id="IPR002495">
    <property type="entry name" value="Glyco_trans_8"/>
</dbReference>
<keyword evidence="7" id="KW-0032">Aminotransferase</keyword>
<protein>
    <recommendedName>
        <fullName evidence="5">acetylornithine transaminase</fullName>
        <ecNumber evidence="5">2.6.1.11</ecNumber>
    </recommendedName>
    <alternativeName>
        <fullName evidence="15">Acetylornithine transaminase</fullName>
    </alternativeName>
</protein>
<keyword evidence="8" id="KW-0028">Amino-acid biosynthesis</keyword>
<keyword evidence="19" id="KW-1185">Reference proteome</keyword>
<dbReference type="InterPro" id="IPR029044">
    <property type="entry name" value="Nucleotide-diphossugar_trans"/>
</dbReference>
<evidence type="ECO:0000256" key="12">
    <source>
        <dbReference type="ARBA" id="ARBA00022946"/>
    </source>
</evidence>
<comment type="similarity">
    <text evidence="4">Belongs to the class-III pyridoxal-phosphate-dependent aminotransferase family.</text>
</comment>
<evidence type="ECO:0000256" key="4">
    <source>
        <dbReference type="ARBA" id="ARBA00008954"/>
    </source>
</evidence>
<organism evidence="18 19">
    <name type="scientific">Papaver somniferum</name>
    <name type="common">Opium poppy</name>
    <dbReference type="NCBI Taxonomy" id="3469"/>
    <lineage>
        <taxon>Eukaryota</taxon>
        <taxon>Viridiplantae</taxon>
        <taxon>Streptophyta</taxon>
        <taxon>Embryophyta</taxon>
        <taxon>Tracheophyta</taxon>
        <taxon>Spermatophyta</taxon>
        <taxon>Magnoliopsida</taxon>
        <taxon>Ranunculales</taxon>
        <taxon>Papaveraceae</taxon>
        <taxon>Papaveroideae</taxon>
        <taxon>Papaver</taxon>
    </lineage>
</organism>
<evidence type="ECO:0000256" key="10">
    <source>
        <dbReference type="ARBA" id="ARBA00022679"/>
    </source>
</evidence>
<feature type="chain" id="PRO_5021384998" description="acetylornithine transaminase" evidence="17">
    <location>
        <begin position="29"/>
        <end position="1047"/>
    </location>
</feature>
<keyword evidence="6" id="KW-0055">Arginine biosynthesis</keyword>
<evidence type="ECO:0000256" key="1">
    <source>
        <dbReference type="ARBA" id="ARBA00001933"/>
    </source>
</evidence>
<keyword evidence="10" id="KW-0808">Transferase</keyword>
<dbReference type="InterPro" id="IPR049704">
    <property type="entry name" value="Aminotrans_3_PPA_site"/>
</dbReference>
<evidence type="ECO:0000256" key="15">
    <source>
        <dbReference type="ARBA" id="ARBA00078458"/>
    </source>
</evidence>
<keyword evidence="13" id="KW-0496">Mitochondrion</keyword>
<comment type="pathway">
    <text evidence="3">Amino-acid biosynthesis; L-arginine biosynthesis; N(2)-acetyl-L-ornithine from L-glutamate: step 4/4.</text>
</comment>
<evidence type="ECO:0000256" key="17">
    <source>
        <dbReference type="SAM" id="SignalP"/>
    </source>
</evidence>
<dbReference type="GO" id="GO:0006526">
    <property type="term" value="P:L-arginine biosynthetic process"/>
    <property type="evidence" value="ECO:0007669"/>
    <property type="project" value="UniProtKB-UniPathway"/>
</dbReference>
<evidence type="ECO:0000256" key="2">
    <source>
        <dbReference type="ARBA" id="ARBA00004173"/>
    </source>
</evidence>
<dbReference type="GO" id="GO:0009570">
    <property type="term" value="C:chloroplast stroma"/>
    <property type="evidence" value="ECO:0007669"/>
    <property type="project" value="TreeGrafter"/>
</dbReference>
<dbReference type="Pfam" id="PF00202">
    <property type="entry name" value="Aminotran_3"/>
    <property type="match status" value="1"/>
</dbReference>
<dbReference type="Pfam" id="PF01501">
    <property type="entry name" value="Glyco_transf_8"/>
    <property type="match status" value="1"/>
</dbReference>
<dbReference type="InterPro" id="IPR015421">
    <property type="entry name" value="PyrdxlP-dep_Trfase_major"/>
</dbReference>
<feature type="signal peptide" evidence="17">
    <location>
        <begin position="1"/>
        <end position="28"/>
    </location>
</feature>
<dbReference type="SUPFAM" id="SSF53383">
    <property type="entry name" value="PLP-dependent transferases"/>
    <property type="match status" value="1"/>
</dbReference>
<dbReference type="FunFam" id="3.90.550.10:FF:000067">
    <property type="entry name" value="Hexosyltransferase"/>
    <property type="match status" value="1"/>
</dbReference>
<dbReference type="CDD" id="cd02537">
    <property type="entry name" value="GT8_Glycogenin"/>
    <property type="match status" value="1"/>
</dbReference>
<comment type="subcellular location">
    <subcellularLocation>
        <location evidence="2">Mitochondrion</location>
    </subcellularLocation>
</comment>
<evidence type="ECO:0000256" key="5">
    <source>
        <dbReference type="ARBA" id="ARBA00012919"/>
    </source>
</evidence>
<keyword evidence="9" id="KW-0328">Glycosyltransferase</keyword>
<feature type="transmembrane region" description="Helical" evidence="16">
    <location>
        <begin position="310"/>
        <end position="327"/>
    </location>
</feature>
<evidence type="ECO:0000313" key="19">
    <source>
        <dbReference type="Proteomes" id="UP000316621"/>
    </source>
</evidence>
<keyword evidence="11" id="KW-0663">Pyridoxal phosphate</keyword>
<reference evidence="18 19" key="1">
    <citation type="journal article" date="2018" name="Science">
        <title>The opium poppy genome and morphinan production.</title>
        <authorList>
            <person name="Guo L."/>
            <person name="Winzer T."/>
            <person name="Yang X."/>
            <person name="Li Y."/>
            <person name="Ning Z."/>
            <person name="He Z."/>
            <person name="Teodor R."/>
            <person name="Lu Y."/>
            <person name="Bowser T.A."/>
            <person name="Graham I.A."/>
            <person name="Ye K."/>
        </authorList>
    </citation>
    <scope>NUCLEOTIDE SEQUENCE [LARGE SCALE GENOMIC DNA]</scope>
    <source>
        <strain evidence="19">cv. HN1</strain>
        <tissue evidence="18">Leaves</tissue>
    </source>
</reference>
<dbReference type="InterPro" id="IPR050103">
    <property type="entry name" value="Class-III_PLP-dep_AT"/>
</dbReference>
<accession>A0A4Y7JRP8</accession>
<dbReference type="PANTHER" id="PTHR11986:SF79">
    <property type="entry name" value="ACETYLORNITHINE AMINOTRANSFERASE, MITOCHONDRIAL"/>
    <property type="match status" value="1"/>
</dbReference>
<dbReference type="Gene3D" id="3.40.640.10">
    <property type="entry name" value="Type I PLP-dependent aspartate aminotransferase-like (Major domain)"/>
    <property type="match status" value="1"/>
</dbReference>
<keyword evidence="16" id="KW-0812">Transmembrane</keyword>
<dbReference type="CDD" id="cd00610">
    <property type="entry name" value="OAT_like"/>
    <property type="match status" value="1"/>
</dbReference>
<dbReference type="Gene3D" id="3.90.550.10">
    <property type="entry name" value="Spore Coat Polysaccharide Biosynthesis Protein SpsA, Chain A"/>
    <property type="match status" value="1"/>
</dbReference>
<evidence type="ECO:0000256" key="8">
    <source>
        <dbReference type="ARBA" id="ARBA00022605"/>
    </source>
</evidence>
<comment type="catalytic activity">
    <reaction evidence="14">
        <text>N(2)-acetyl-L-ornithine + 2-oxoglutarate = N-acetyl-L-glutamate 5-semialdehyde + L-glutamate</text>
        <dbReference type="Rhea" id="RHEA:18049"/>
        <dbReference type="ChEBI" id="CHEBI:16810"/>
        <dbReference type="ChEBI" id="CHEBI:29123"/>
        <dbReference type="ChEBI" id="CHEBI:29985"/>
        <dbReference type="ChEBI" id="CHEBI:57805"/>
        <dbReference type="EC" id="2.6.1.11"/>
    </reaction>
</comment>
<dbReference type="HAMAP" id="MF_01107">
    <property type="entry name" value="ArgD_aminotrans_3"/>
    <property type="match status" value="1"/>
</dbReference>
<dbReference type="GO" id="GO:0016757">
    <property type="term" value="F:glycosyltransferase activity"/>
    <property type="evidence" value="ECO:0007669"/>
    <property type="project" value="UniProtKB-KW"/>
</dbReference>
<feature type="transmembrane region" description="Helical" evidence="16">
    <location>
        <begin position="507"/>
        <end position="529"/>
    </location>
</feature>
<dbReference type="NCBIfam" id="NF002325">
    <property type="entry name" value="PRK01278.1"/>
    <property type="match status" value="1"/>
</dbReference>
<evidence type="ECO:0000256" key="11">
    <source>
        <dbReference type="ARBA" id="ARBA00022898"/>
    </source>
</evidence>
<keyword evidence="16" id="KW-0472">Membrane</keyword>
<dbReference type="STRING" id="3469.A0A4Y7JRP8"/>
<keyword evidence="17" id="KW-0732">Signal</keyword>
<feature type="transmembrane region" description="Helical" evidence="16">
    <location>
        <begin position="439"/>
        <end position="464"/>
    </location>
</feature>
<dbReference type="Proteomes" id="UP000316621">
    <property type="component" value="Chromosome 5"/>
</dbReference>
<dbReference type="PROSITE" id="PS00600">
    <property type="entry name" value="AA_TRANSFER_CLASS_3"/>
    <property type="match status" value="1"/>
</dbReference>
<dbReference type="Gramene" id="RZC62375">
    <property type="protein sequence ID" value="RZC62375"/>
    <property type="gene ID" value="C5167_024117"/>
</dbReference>
<evidence type="ECO:0000256" key="14">
    <source>
        <dbReference type="ARBA" id="ARBA00050813"/>
    </source>
</evidence>
<evidence type="ECO:0000256" key="3">
    <source>
        <dbReference type="ARBA" id="ARBA00005024"/>
    </source>
</evidence>
<dbReference type="SUPFAM" id="SSF53448">
    <property type="entry name" value="Nucleotide-diphospho-sugar transferases"/>
    <property type="match status" value="1"/>
</dbReference>
<dbReference type="AlphaFoldDB" id="A0A4Y7JRP8"/>
<dbReference type="Gene3D" id="3.90.1150.10">
    <property type="entry name" value="Aspartate Aminotransferase, domain 1"/>
    <property type="match status" value="1"/>
</dbReference>
<dbReference type="EMBL" id="CM010719">
    <property type="protein sequence ID" value="RZC62375.1"/>
    <property type="molecule type" value="Genomic_DNA"/>
</dbReference>
<dbReference type="GO" id="GO:0003992">
    <property type="term" value="F:N2-acetyl-L-ornithine:2-oxoglutarate 5-aminotransferase activity"/>
    <property type="evidence" value="ECO:0007669"/>
    <property type="project" value="UniProtKB-EC"/>
</dbReference>
<evidence type="ECO:0000256" key="16">
    <source>
        <dbReference type="SAM" id="Phobius"/>
    </source>
</evidence>
<dbReference type="GO" id="GO:0005739">
    <property type="term" value="C:mitochondrion"/>
    <property type="evidence" value="ECO:0007669"/>
    <property type="project" value="UniProtKB-SubCell"/>
</dbReference>
<name>A0A4Y7JRP8_PAPSO</name>
<dbReference type="InterPro" id="IPR004636">
    <property type="entry name" value="AcOrn/SuccOrn_fam"/>
</dbReference>
<dbReference type="InterPro" id="IPR015424">
    <property type="entry name" value="PyrdxlP-dep_Trfase"/>
</dbReference>
<evidence type="ECO:0000256" key="13">
    <source>
        <dbReference type="ARBA" id="ARBA00023128"/>
    </source>
</evidence>
<keyword evidence="16" id="KW-1133">Transmembrane helix</keyword>
<proteinExistence type="inferred from homology"/>
<evidence type="ECO:0000256" key="9">
    <source>
        <dbReference type="ARBA" id="ARBA00022676"/>
    </source>
</evidence>
<dbReference type="GO" id="GO:0030170">
    <property type="term" value="F:pyridoxal phosphate binding"/>
    <property type="evidence" value="ECO:0007669"/>
    <property type="project" value="InterPro"/>
</dbReference>
<dbReference type="UniPathway" id="UPA00068">
    <property type="reaction ID" value="UER00109"/>
</dbReference>